<evidence type="ECO:0000313" key="11">
    <source>
        <dbReference type="Proteomes" id="UP001560685"/>
    </source>
</evidence>
<dbReference type="Pfam" id="PF13727">
    <property type="entry name" value="CoA_binding_3"/>
    <property type="match status" value="1"/>
</dbReference>
<comment type="caution">
    <text evidence="10">The sequence shown here is derived from an EMBL/GenBank/DDBJ whole genome shotgun (WGS) entry which is preliminary data.</text>
</comment>
<keyword evidence="7" id="KW-0270">Exopolysaccharide synthesis</keyword>
<dbReference type="RefSeq" id="WP_369311829.1">
    <property type="nucleotide sequence ID" value="NZ_JBEHZE010000001.1"/>
</dbReference>
<dbReference type="InterPro" id="IPR003362">
    <property type="entry name" value="Bact_transf"/>
</dbReference>
<feature type="transmembrane region" description="Helical" evidence="8">
    <location>
        <begin position="28"/>
        <end position="51"/>
    </location>
</feature>
<dbReference type="SUPFAM" id="SSF51735">
    <property type="entry name" value="NAD(P)-binding Rossmann-fold domains"/>
    <property type="match status" value="1"/>
</dbReference>
<comment type="similarity">
    <text evidence="2">Belongs to the bacterial sugar transferase family.</text>
</comment>
<evidence type="ECO:0000256" key="5">
    <source>
        <dbReference type="ARBA" id="ARBA00022989"/>
    </source>
</evidence>
<keyword evidence="11" id="KW-1185">Reference proteome</keyword>
<evidence type="ECO:0000256" key="4">
    <source>
        <dbReference type="ARBA" id="ARBA00022692"/>
    </source>
</evidence>
<evidence type="ECO:0000256" key="7">
    <source>
        <dbReference type="ARBA" id="ARBA00023169"/>
    </source>
</evidence>
<keyword evidence="4 8" id="KW-0812">Transmembrane</keyword>
<sequence length="486" mass="53136">MAEPGISSNLDSFSTDGVNRRSPVARALVGDVLQFIDFLVVISTSVLVAFLYHRFTLGTDFDFQSYAAAGIMGATGVTALMRRDGYYEYEVIATSEYAVRAILSRWALTLLGLLAFGFALKISENFSRVWLAAWSATTLTGIISIRFFAGACVRRMSRDGGVFARRVAVVGATSLGRKFADQALQSPTGISIVGVYDSGLSDTGDTNRVSIKGNLDDLAIAARNGEIDDIVIAVPRAAPEDMSKLVRRLSILPVSIAICPNIHWLDHLGGAVSDVGGVRVLSLYRRPLDAWGGILKTIEDYIIGSIALLLLAPLMLVIAVAIKLQGKGPILFAQKRHGFNNAVFKVYKFRTMTVAEDGDVVTQAKIGDNRITPLGGFLRRYSLDELPQIFNVIRGEMSLVGPRPHAMAHNHQYAQTIENYSGRHKVKPGITGWAQVNGFRGETSENEQMADRVRYDLAYIDNWSLWFDAKILILTVKAVVFPTNAV</sequence>
<protein>
    <submittedName>
        <fullName evidence="10">Undecaprenyl-phosphate glucose phosphotransferase</fullName>
        <ecNumber evidence="10">2.7.8.31</ecNumber>
    </submittedName>
</protein>
<dbReference type="Gene3D" id="3.40.50.720">
    <property type="entry name" value="NAD(P)-binding Rossmann-like Domain"/>
    <property type="match status" value="1"/>
</dbReference>
<dbReference type="Pfam" id="PF02397">
    <property type="entry name" value="Bac_transf"/>
    <property type="match status" value="1"/>
</dbReference>
<keyword evidence="3 10" id="KW-0808">Transferase</keyword>
<dbReference type="InterPro" id="IPR036291">
    <property type="entry name" value="NAD(P)-bd_dom_sf"/>
</dbReference>
<dbReference type="GO" id="GO:0089702">
    <property type="term" value="F:undecaprenyl-phosphate glucose phosphotransferase activity"/>
    <property type="evidence" value="ECO:0007669"/>
    <property type="project" value="UniProtKB-EC"/>
</dbReference>
<evidence type="ECO:0000256" key="2">
    <source>
        <dbReference type="ARBA" id="ARBA00006464"/>
    </source>
</evidence>
<gene>
    <name evidence="10" type="ORF">ABFZ84_00895</name>
</gene>
<dbReference type="NCBIfam" id="TIGR03023">
    <property type="entry name" value="WcaJ_sugtrans"/>
    <property type="match status" value="1"/>
</dbReference>
<dbReference type="EC" id="2.7.8.31" evidence="10"/>
<dbReference type="EMBL" id="JBEHZE010000001">
    <property type="protein sequence ID" value="MEX6632093.1"/>
    <property type="molecule type" value="Genomic_DNA"/>
</dbReference>
<feature type="transmembrane region" description="Helical" evidence="8">
    <location>
        <begin position="301"/>
        <end position="322"/>
    </location>
</feature>
<keyword evidence="5 8" id="KW-1133">Transmembrane helix</keyword>
<dbReference type="PANTHER" id="PTHR30576:SF0">
    <property type="entry name" value="UNDECAPRENYL-PHOSPHATE N-ACETYLGALACTOSAMINYL 1-PHOSPHATE TRANSFERASE-RELATED"/>
    <property type="match status" value="1"/>
</dbReference>
<evidence type="ECO:0000256" key="8">
    <source>
        <dbReference type="SAM" id="Phobius"/>
    </source>
</evidence>
<dbReference type="InterPro" id="IPR017473">
    <property type="entry name" value="Undecaprenyl-P_gluc_Ptfrase"/>
</dbReference>
<feature type="transmembrane region" description="Helical" evidence="8">
    <location>
        <begin position="129"/>
        <end position="149"/>
    </location>
</feature>
<evidence type="ECO:0000256" key="3">
    <source>
        <dbReference type="ARBA" id="ARBA00022679"/>
    </source>
</evidence>
<dbReference type="Proteomes" id="UP001560685">
    <property type="component" value="Unassembled WGS sequence"/>
</dbReference>
<evidence type="ECO:0000313" key="10">
    <source>
        <dbReference type="EMBL" id="MEX6632093.1"/>
    </source>
</evidence>
<organism evidence="10 11">
    <name type="scientific">Hyphococcus lacteus</name>
    <dbReference type="NCBI Taxonomy" id="3143536"/>
    <lineage>
        <taxon>Bacteria</taxon>
        <taxon>Pseudomonadati</taxon>
        <taxon>Pseudomonadota</taxon>
        <taxon>Alphaproteobacteria</taxon>
        <taxon>Parvularculales</taxon>
        <taxon>Parvularculaceae</taxon>
        <taxon>Hyphococcus</taxon>
    </lineage>
</organism>
<dbReference type="InterPro" id="IPR017475">
    <property type="entry name" value="EPS_sugar_tfrase"/>
</dbReference>
<comment type="subcellular location">
    <subcellularLocation>
        <location evidence="1">Membrane</location>
        <topology evidence="1">Multi-pass membrane protein</topology>
    </subcellularLocation>
</comment>
<name>A0ABV3Z0P7_9PROT</name>
<feature type="transmembrane region" description="Helical" evidence="8">
    <location>
        <begin position="102"/>
        <end position="123"/>
    </location>
</feature>
<feature type="domain" description="Bacterial sugar transferase" evidence="9">
    <location>
        <begin position="296"/>
        <end position="480"/>
    </location>
</feature>
<evidence type="ECO:0000259" key="9">
    <source>
        <dbReference type="Pfam" id="PF02397"/>
    </source>
</evidence>
<accession>A0ABV3Z0P7</accession>
<evidence type="ECO:0000256" key="6">
    <source>
        <dbReference type="ARBA" id="ARBA00023136"/>
    </source>
</evidence>
<feature type="transmembrane region" description="Helical" evidence="8">
    <location>
        <begin position="63"/>
        <end position="81"/>
    </location>
</feature>
<keyword evidence="6 8" id="KW-0472">Membrane</keyword>
<reference evidence="10 11" key="1">
    <citation type="submission" date="2024-05" db="EMBL/GenBank/DDBJ databases">
        <title>Three bacterial strains, DH-69, EH-24, and ECK-19 isolated from coastal sediments.</title>
        <authorList>
            <person name="Ye Y.-Q."/>
            <person name="Du Z.-J."/>
        </authorList>
    </citation>
    <scope>NUCLEOTIDE SEQUENCE [LARGE SCALE GENOMIC DNA]</scope>
    <source>
        <strain evidence="10 11">ECK-19</strain>
    </source>
</reference>
<proteinExistence type="inferred from homology"/>
<dbReference type="NCBIfam" id="TIGR03025">
    <property type="entry name" value="EPS_sugtrans"/>
    <property type="match status" value="1"/>
</dbReference>
<dbReference type="PANTHER" id="PTHR30576">
    <property type="entry name" value="COLANIC BIOSYNTHESIS UDP-GLUCOSE LIPID CARRIER TRANSFERASE"/>
    <property type="match status" value="1"/>
</dbReference>
<evidence type="ECO:0000256" key="1">
    <source>
        <dbReference type="ARBA" id="ARBA00004141"/>
    </source>
</evidence>